<dbReference type="CDD" id="cd00009">
    <property type="entry name" value="AAA"/>
    <property type="match status" value="1"/>
</dbReference>
<keyword evidence="4" id="KW-1185">Reference proteome</keyword>
<dbReference type="EMBL" id="AZEB01000001">
    <property type="protein sequence ID" value="KRL23525.1"/>
    <property type="molecule type" value="Genomic_DNA"/>
</dbReference>
<dbReference type="Pfam" id="PF07319">
    <property type="entry name" value="DnaI_N"/>
    <property type="match status" value="1"/>
</dbReference>
<dbReference type="PATRIC" id="fig|1423766.4.peg.251"/>
<dbReference type="Pfam" id="PF00308">
    <property type="entry name" value="Bac_DnaA"/>
    <property type="match status" value="1"/>
</dbReference>
<evidence type="ECO:0000259" key="1">
    <source>
        <dbReference type="Pfam" id="PF00308"/>
    </source>
</evidence>
<dbReference type="InterPro" id="IPR013317">
    <property type="entry name" value="DnaA_dom"/>
</dbReference>
<dbReference type="Proteomes" id="UP000051439">
    <property type="component" value="Unassembled WGS sequence"/>
</dbReference>
<evidence type="ECO:0000259" key="2">
    <source>
        <dbReference type="Pfam" id="PF07319"/>
    </source>
</evidence>
<comment type="caution">
    <text evidence="3">The sequence shown here is derived from an EMBL/GenBank/DDBJ whole genome shotgun (WGS) entry which is preliminary data.</text>
</comment>
<feature type="domain" description="Primosomal DnaI N-terminal" evidence="2">
    <location>
        <begin position="1"/>
        <end position="98"/>
    </location>
</feature>
<dbReference type="GO" id="GO:0006260">
    <property type="term" value="P:DNA replication"/>
    <property type="evidence" value="ECO:0007669"/>
    <property type="project" value="TreeGrafter"/>
</dbReference>
<proteinExistence type="predicted"/>
<dbReference type="AlphaFoldDB" id="A0A0R1P0T2"/>
<evidence type="ECO:0000313" key="4">
    <source>
        <dbReference type="Proteomes" id="UP000051439"/>
    </source>
</evidence>
<dbReference type="SUPFAM" id="SSF52540">
    <property type="entry name" value="P-loop containing nucleoside triphosphate hydrolases"/>
    <property type="match status" value="1"/>
</dbReference>
<reference evidence="3 4" key="1">
    <citation type="journal article" date="2015" name="Genome Announc.">
        <title>Expanding the biotechnology potential of lactobacilli through comparative genomics of 213 strains and associated genera.</title>
        <authorList>
            <person name="Sun Z."/>
            <person name="Harris H.M."/>
            <person name="McCann A."/>
            <person name="Guo C."/>
            <person name="Argimon S."/>
            <person name="Zhang W."/>
            <person name="Yang X."/>
            <person name="Jeffery I.B."/>
            <person name="Cooney J.C."/>
            <person name="Kagawa T.F."/>
            <person name="Liu W."/>
            <person name="Song Y."/>
            <person name="Salvetti E."/>
            <person name="Wrobel A."/>
            <person name="Rasinkangas P."/>
            <person name="Parkhill J."/>
            <person name="Rea M.C."/>
            <person name="O'Sullivan O."/>
            <person name="Ritari J."/>
            <person name="Douillard F.P."/>
            <person name="Paul Ross R."/>
            <person name="Yang R."/>
            <person name="Briner A.E."/>
            <person name="Felis G.E."/>
            <person name="de Vos W.M."/>
            <person name="Barrangou R."/>
            <person name="Klaenhammer T.R."/>
            <person name="Caufield P.W."/>
            <person name="Cui Y."/>
            <person name="Zhang H."/>
            <person name="O'Toole P.W."/>
        </authorList>
    </citation>
    <scope>NUCLEOTIDE SEQUENCE [LARGE SCALE GENOMIC DNA]</scope>
    <source>
        <strain evidence="3 4">DSM 19906</strain>
    </source>
</reference>
<dbReference type="PANTHER" id="PTHR30050">
    <property type="entry name" value="CHROMOSOMAL REPLICATION INITIATOR PROTEIN DNAA"/>
    <property type="match status" value="1"/>
</dbReference>
<accession>A0A0R1P0T2</accession>
<name>A0A0R1P0T2_9LACO</name>
<dbReference type="RefSeq" id="WP_056949064.1">
    <property type="nucleotide sequence ID" value="NZ_AZEB01000001.1"/>
</dbReference>
<dbReference type="Gene3D" id="3.40.50.300">
    <property type="entry name" value="P-loop containing nucleotide triphosphate hydrolases"/>
    <property type="match status" value="1"/>
</dbReference>
<evidence type="ECO:0000313" key="3">
    <source>
        <dbReference type="EMBL" id="KRL23525.1"/>
    </source>
</evidence>
<dbReference type="PANTHER" id="PTHR30050:SF8">
    <property type="entry name" value="PRIMOSOMAL PROTEIN DNAI"/>
    <property type="match status" value="1"/>
</dbReference>
<protein>
    <submittedName>
        <fullName evidence="3">Primosomal protein DnaI</fullName>
    </submittedName>
</protein>
<dbReference type="NCBIfam" id="NF006505">
    <property type="entry name" value="PRK08939.1"/>
    <property type="match status" value="1"/>
</dbReference>
<feature type="domain" description="Chromosomal replication initiator protein DnaA ATPAse" evidence="1">
    <location>
        <begin position="154"/>
        <end position="247"/>
    </location>
</feature>
<organism evidence="3 4">
    <name type="scientific">Lentilactobacillus kisonensis DSM 19906 = JCM 15041</name>
    <dbReference type="NCBI Taxonomy" id="1423766"/>
    <lineage>
        <taxon>Bacteria</taxon>
        <taxon>Bacillati</taxon>
        <taxon>Bacillota</taxon>
        <taxon>Bacilli</taxon>
        <taxon>Lactobacillales</taxon>
        <taxon>Lactobacillaceae</taxon>
        <taxon>Lentilactobacillus</taxon>
    </lineage>
</organism>
<dbReference type="InterPro" id="IPR027417">
    <property type="entry name" value="P-loop_NTPase"/>
</dbReference>
<gene>
    <name evidence="3" type="ORF">FC98_GL000253</name>
</gene>
<dbReference type="GO" id="GO:0005524">
    <property type="term" value="F:ATP binding"/>
    <property type="evidence" value="ECO:0007669"/>
    <property type="project" value="InterPro"/>
</dbReference>
<sequence length="313" mass="35553">MERVSDYVKKLMQDRKLNGGTFSATFNKIMNDIKSDPEIAQFIKDHHDELADNAIERSASKLYEYANVKRQLKQDKQSFAPGYLPQLVVNDHLIDISYTASPQTLARQKSQSLARRITTISMPKDIKQARIEGFDKDASRFEALTKGIEFINAVKSDPGHFHPGLYIYGPFGVGKTYLTGALANELADRNIQTTMVHFPSFAVEMKAAIATNSVADKIDVIKKSPVLMIDDIGADSMSSWVRDEVLGVILEYRMQQQLPTFFTSNFSMDQLEQEHLRINQRGDDEPLKAKRLMQRVRFLSREVEMTGDNRRPG</sequence>
<dbReference type="InterPro" id="IPR009928">
    <property type="entry name" value="DnaI_N"/>
</dbReference>